<evidence type="ECO:0000313" key="1">
    <source>
        <dbReference type="EMBL" id="KAK1116888.1"/>
    </source>
</evidence>
<protein>
    <submittedName>
        <fullName evidence="1">Uncharacterized protein</fullName>
    </submittedName>
</protein>
<comment type="caution">
    <text evidence="1">The sequence shown here is derived from an EMBL/GenBank/DDBJ whole genome shotgun (WGS) entry which is preliminary data.</text>
</comment>
<reference evidence="1" key="1">
    <citation type="submission" date="2021-10" db="EMBL/GenBank/DDBJ databases">
        <title>Melipona bicolor Genome sequencing and assembly.</title>
        <authorList>
            <person name="Araujo N.S."/>
            <person name="Arias M.C."/>
        </authorList>
    </citation>
    <scope>NUCLEOTIDE SEQUENCE</scope>
    <source>
        <strain evidence="1">USP_2M_L1-L4_2017</strain>
        <tissue evidence="1">Whole body</tissue>
    </source>
</reference>
<gene>
    <name evidence="1" type="ORF">K0M31_017965</name>
</gene>
<name>A0AA40KE00_9HYME</name>
<keyword evidence="2" id="KW-1185">Reference proteome</keyword>
<organism evidence="1 2">
    <name type="scientific">Melipona bicolor</name>
    <dbReference type="NCBI Taxonomy" id="60889"/>
    <lineage>
        <taxon>Eukaryota</taxon>
        <taxon>Metazoa</taxon>
        <taxon>Ecdysozoa</taxon>
        <taxon>Arthropoda</taxon>
        <taxon>Hexapoda</taxon>
        <taxon>Insecta</taxon>
        <taxon>Pterygota</taxon>
        <taxon>Neoptera</taxon>
        <taxon>Endopterygota</taxon>
        <taxon>Hymenoptera</taxon>
        <taxon>Apocrita</taxon>
        <taxon>Aculeata</taxon>
        <taxon>Apoidea</taxon>
        <taxon>Anthophila</taxon>
        <taxon>Apidae</taxon>
        <taxon>Melipona</taxon>
    </lineage>
</organism>
<sequence length="119" mass="13499">MACNRKSINSIEGEARLVAFFPCGRHPTPDGKDFTWRQPSAVPRLSRLQNFSLEIATRSTRAQFPGGLSEKIIKQSSLRGVHSWARWLSCDPSECSELMVDSGRKRRQETGNYLPEGRY</sequence>
<dbReference type="AlphaFoldDB" id="A0AA40KE00"/>
<dbReference type="EMBL" id="JAHYIQ010000060">
    <property type="protein sequence ID" value="KAK1116888.1"/>
    <property type="molecule type" value="Genomic_DNA"/>
</dbReference>
<evidence type="ECO:0000313" key="2">
    <source>
        <dbReference type="Proteomes" id="UP001177670"/>
    </source>
</evidence>
<proteinExistence type="predicted"/>
<dbReference type="Proteomes" id="UP001177670">
    <property type="component" value="Unassembled WGS sequence"/>
</dbReference>
<accession>A0AA40KE00</accession>